<dbReference type="InterPro" id="IPR045189">
    <property type="entry name" value="UBR4-like"/>
</dbReference>
<name>A0A815Z113_9BILA</name>
<dbReference type="Proteomes" id="UP000663870">
    <property type="component" value="Unassembled WGS sequence"/>
</dbReference>
<dbReference type="Pfam" id="PF13764">
    <property type="entry name" value="E3_UbLigase_R4"/>
    <property type="match status" value="1"/>
</dbReference>
<evidence type="ECO:0000256" key="2">
    <source>
        <dbReference type="SAM" id="MobiDB-lite"/>
    </source>
</evidence>
<dbReference type="PANTHER" id="PTHR21725:SF1">
    <property type="entry name" value="E3 UBIQUITIN-PROTEIN LIGASE UBR4"/>
    <property type="match status" value="1"/>
</dbReference>
<dbReference type="AlphaFoldDB" id="A0A815Z113"/>
<dbReference type="InterPro" id="IPR025704">
    <property type="entry name" value="E3_Ub_ligase_UBR4_C"/>
</dbReference>
<reference evidence="5" key="1">
    <citation type="submission" date="2021-02" db="EMBL/GenBank/DDBJ databases">
        <authorList>
            <person name="Nowell W R."/>
        </authorList>
    </citation>
    <scope>NUCLEOTIDE SEQUENCE</scope>
</reference>
<keyword evidence="1" id="KW-0862">Zinc</keyword>
<comment type="similarity">
    <text evidence="1">Belongs to the UBR4 family.</text>
</comment>
<evidence type="ECO:0000313" key="4">
    <source>
        <dbReference type="EMBL" id="CAF1307467.1"/>
    </source>
</evidence>
<feature type="domain" description="E3 ubiquitin ligase UBR4 C-terminal" evidence="3">
    <location>
        <begin position="1"/>
        <end position="711"/>
    </location>
</feature>
<dbReference type="SUPFAM" id="SSF56300">
    <property type="entry name" value="Metallo-dependent phosphatases"/>
    <property type="match status" value="1"/>
</dbReference>
<dbReference type="GO" id="GO:0016787">
    <property type="term" value="F:hydrolase activity"/>
    <property type="evidence" value="ECO:0007669"/>
    <property type="project" value="InterPro"/>
</dbReference>
<evidence type="ECO:0000313" key="5">
    <source>
        <dbReference type="EMBL" id="CAF1578195.1"/>
    </source>
</evidence>
<dbReference type="PANTHER" id="PTHR21725">
    <property type="entry name" value="E3 UBIQUITIN-PROTEIN LIGASE UBR4"/>
    <property type="match status" value="1"/>
</dbReference>
<dbReference type="EMBL" id="CAJNOL010003970">
    <property type="protein sequence ID" value="CAF1578195.1"/>
    <property type="molecule type" value="Genomic_DNA"/>
</dbReference>
<keyword evidence="1" id="KW-0863">Zinc-finger</keyword>
<comment type="caution">
    <text evidence="5">The sequence shown here is derived from an EMBL/GenBank/DDBJ whole genome shotgun (WGS) entry which is preliminary data.</text>
</comment>
<dbReference type="GO" id="GO:0008270">
    <property type="term" value="F:zinc ion binding"/>
    <property type="evidence" value="ECO:0007669"/>
    <property type="project" value="UniProtKB-KW"/>
</dbReference>
<evidence type="ECO:0000259" key="3">
    <source>
        <dbReference type="Pfam" id="PF13764"/>
    </source>
</evidence>
<proteinExistence type="inferred from homology"/>
<accession>A0A815Z113</accession>
<dbReference type="CDD" id="cd00838">
    <property type="entry name" value="MPP_superfamily"/>
    <property type="match status" value="1"/>
</dbReference>
<keyword evidence="6" id="KW-1185">Reference proteome</keyword>
<evidence type="ECO:0000313" key="6">
    <source>
        <dbReference type="Proteomes" id="UP000663870"/>
    </source>
</evidence>
<dbReference type="PROSITE" id="PS52043">
    <property type="entry name" value="UBR4_E3"/>
    <property type="match status" value="1"/>
</dbReference>
<sequence length="983" mass="113071">MHIVYCIRGLLNNATEDIIETFDTKKNANENGEDDPEDIYRLANVLSEHSGLETMLKRLDSIHDMSSGKALLQILLKLFEYAIKLKVNRQRLIDPNLRSISSMLNKLNLLLKTETEEQGRNQGLLLLTEKLLFIMDQLFHEASTTLSQDKYNEFSVSCEGDIEQLRSLLNYIKLPFVKTHPSLMEALIHLLPYLSFGNKEKMRTLLDYFKSYLEFDRFDLEQTSSSTTTISNDNDSQLHLDCFCEICKHLDKKSVYGKEFRDLVNESNGIIDQCINYIESNSPQVKTYLGMQDQDSWKEFLNKPSLSYVLRLLTGLSYGHEHIQMKIGQSLIPILHKIEQLTTAGKVGVLAEDLLHSLTENEQVAKKIDDVRNQTRAEKKRLAQEARGRKMRELNLTKIARNKSASESSATASKTPVSHGDLTDETGHVCCICREGYKYFPNKVLAIYTFTKKVDIEPYEAKTRKTSGYATVTHFNIIHIECHTSAIKQARSRDEWESALLQNANTRCNGLLPLWGPDVAEAQFTTALARYDTNIIEATGIRETSPTLSIHDIKLLLLRFADVQSFSEDTGGGGRESNIRLIPYEMHTILNVLTTRPDLLINEAFEVDGPFFLTTLSLIIMKPNDWEKNRRIFLRKLLLTTHIRSVNTSNDRTKIASKALKSFATYKTTLVFFGLVNAFFVHMLNPIYTISDLHVDHDENMKWVEHLLNDKYLNDTVIIAGDVIHVLSELVHTLKLFKSKFKDVYYCPGNHELWTKSLREDEELQIHNSIEKFHYILEICDDIGIHTRPGVTSQGVTIVPLYGWYDDSLHMPVPNVESDLQLWMDYYRCQWTDEVPQREAAKYFVNLNEQHLSSLNKNKSNSKIITFSHFLTSKKLMQAYRSEMSRRRQKWLESQNNTPQNEEITSGTLTANFSLVAGTELLDEQLKLIKPQIHIFGHSHRKMILDIGDGIKYINNPLGYTRERENGLIEPPHELYEINLIEK</sequence>
<protein>
    <recommendedName>
        <fullName evidence="3">E3 ubiquitin ligase UBR4 C-terminal domain-containing protein</fullName>
    </recommendedName>
</protein>
<gene>
    <name evidence="5" type="ORF">JXQ802_LOCUS45931</name>
    <name evidence="4" type="ORF">PYM288_LOCUS30238</name>
</gene>
<dbReference type="EMBL" id="CAJNOH010002718">
    <property type="protein sequence ID" value="CAF1307467.1"/>
    <property type="molecule type" value="Genomic_DNA"/>
</dbReference>
<feature type="region of interest" description="UBR4 E3 catalytic module" evidence="1">
    <location>
        <begin position="304"/>
        <end position="781"/>
    </location>
</feature>
<dbReference type="Proteomes" id="UP000663854">
    <property type="component" value="Unassembled WGS sequence"/>
</dbReference>
<organism evidence="5 6">
    <name type="scientific">Rotaria sordida</name>
    <dbReference type="NCBI Taxonomy" id="392033"/>
    <lineage>
        <taxon>Eukaryota</taxon>
        <taxon>Metazoa</taxon>
        <taxon>Spiralia</taxon>
        <taxon>Gnathifera</taxon>
        <taxon>Rotifera</taxon>
        <taxon>Eurotatoria</taxon>
        <taxon>Bdelloidea</taxon>
        <taxon>Philodinida</taxon>
        <taxon>Philodinidae</taxon>
        <taxon>Rotaria</taxon>
    </lineage>
</organism>
<feature type="compositionally biased region" description="Low complexity" evidence="2">
    <location>
        <begin position="403"/>
        <end position="415"/>
    </location>
</feature>
<dbReference type="Gene3D" id="3.60.21.10">
    <property type="match status" value="1"/>
</dbReference>
<keyword evidence="1" id="KW-0479">Metal-binding</keyword>
<dbReference type="InterPro" id="IPR029052">
    <property type="entry name" value="Metallo-depent_PP-like"/>
</dbReference>
<evidence type="ECO:0000256" key="1">
    <source>
        <dbReference type="PROSITE-ProRule" id="PRU01388"/>
    </source>
</evidence>
<feature type="region of interest" description="Disordered" evidence="2">
    <location>
        <begin position="401"/>
        <end position="421"/>
    </location>
</feature>